<name>A0A1H4G5D9_9BACI</name>
<dbReference type="InterPro" id="IPR020084">
    <property type="entry name" value="NUDIX_hydrolase_CS"/>
</dbReference>
<dbReference type="PROSITE" id="PS51462">
    <property type="entry name" value="NUDIX"/>
    <property type="match status" value="1"/>
</dbReference>
<keyword evidence="6" id="KW-1185">Reference proteome</keyword>
<dbReference type="PROSITE" id="PS00893">
    <property type="entry name" value="NUDIX_BOX"/>
    <property type="match status" value="1"/>
</dbReference>
<reference evidence="5 6" key="1">
    <citation type="submission" date="2016-10" db="EMBL/GenBank/DDBJ databases">
        <authorList>
            <person name="de Groot N.N."/>
        </authorList>
    </citation>
    <scope>NUCLEOTIDE SEQUENCE [LARGE SCALE GENOMIC DNA]</scope>
    <source>
        <strain evidence="5 6">CCM7597</strain>
    </source>
</reference>
<keyword evidence="2 3" id="KW-0378">Hydrolase</keyword>
<dbReference type="PRINTS" id="PR00502">
    <property type="entry name" value="NUDIXFAMILY"/>
</dbReference>
<dbReference type="SUPFAM" id="SSF55811">
    <property type="entry name" value="Nudix"/>
    <property type="match status" value="1"/>
</dbReference>
<protein>
    <submittedName>
        <fullName evidence="5">8-oxo-dGTP diphosphatase</fullName>
    </submittedName>
</protein>
<evidence type="ECO:0000256" key="1">
    <source>
        <dbReference type="ARBA" id="ARBA00005582"/>
    </source>
</evidence>
<dbReference type="InterPro" id="IPR020476">
    <property type="entry name" value="Nudix_hydrolase"/>
</dbReference>
<dbReference type="Gene3D" id="3.90.79.10">
    <property type="entry name" value="Nucleoside Triphosphate Pyrophosphohydrolase"/>
    <property type="match status" value="1"/>
</dbReference>
<evidence type="ECO:0000259" key="4">
    <source>
        <dbReference type="PROSITE" id="PS51462"/>
    </source>
</evidence>
<evidence type="ECO:0000256" key="2">
    <source>
        <dbReference type="ARBA" id="ARBA00022801"/>
    </source>
</evidence>
<dbReference type="PANTHER" id="PTHR43736:SF1">
    <property type="entry name" value="DIHYDRONEOPTERIN TRIPHOSPHATE DIPHOSPHATASE"/>
    <property type="match status" value="1"/>
</dbReference>
<proteinExistence type="inferred from homology"/>
<dbReference type="EMBL" id="FNQR01000014">
    <property type="protein sequence ID" value="SEB04774.1"/>
    <property type="molecule type" value="Genomic_DNA"/>
</dbReference>
<feature type="domain" description="Nudix hydrolase" evidence="4">
    <location>
        <begin position="11"/>
        <end position="157"/>
    </location>
</feature>
<dbReference type="Pfam" id="PF00293">
    <property type="entry name" value="NUDIX"/>
    <property type="match status" value="1"/>
</dbReference>
<organism evidence="5 6">
    <name type="scientific">Thalassobacillus cyri</name>
    <dbReference type="NCBI Taxonomy" id="571932"/>
    <lineage>
        <taxon>Bacteria</taxon>
        <taxon>Bacillati</taxon>
        <taxon>Bacillota</taxon>
        <taxon>Bacilli</taxon>
        <taxon>Bacillales</taxon>
        <taxon>Bacillaceae</taxon>
        <taxon>Thalassobacillus</taxon>
    </lineage>
</organism>
<dbReference type="AlphaFoldDB" id="A0A1H4G5D9"/>
<dbReference type="GO" id="GO:0016787">
    <property type="term" value="F:hydrolase activity"/>
    <property type="evidence" value="ECO:0007669"/>
    <property type="project" value="UniProtKB-KW"/>
</dbReference>
<dbReference type="PANTHER" id="PTHR43736">
    <property type="entry name" value="ADP-RIBOSE PYROPHOSPHATASE"/>
    <property type="match status" value="1"/>
</dbReference>
<dbReference type="STRING" id="571932.SAMN05421743_11427"/>
<comment type="similarity">
    <text evidence="1 3">Belongs to the Nudix hydrolase family.</text>
</comment>
<dbReference type="RefSeq" id="WP_093045930.1">
    <property type="nucleotide sequence ID" value="NZ_FNQR01000014.1"/>
</dbReference>
<dbReference type="InterPro" id="IPR000086">
    <property type="entry name" value="NUDIX_hydrolase_dom"/>
</dbReference>
<dbReference type="Proteomes" id="UP000198584">
    <property type="component" value="Unassembled WGS sequence"/>
</dbReference>
<dbReference type="InterPro" id="IPR015797">
    <property type="entry name" value="NUDIX_hydrolase-like_dom_sf"/>
</dbReference>
<evidence type="ECO:0000256" key="3">
    <source>
        <dbReference type="RuleBase" id="RU003476"/>
    </source>
</evidence>
<dbReference type="InterPro" id="IPR014078">
    <property type="entry name" value="Nudix_YtkD"/>
</dbReference>
<dbReference type="NCBIfam" id="TIGR02705">
    <property type="entry name" value="nudix_YtkD"/>
    <property type="match status" value="1"/>
</dbReference>
<accession>A0A1H4G5D9</accession>
<dbReference type="CDD" id="cd04665">
    <property type="entry name" value="NUDIX_RppH"/>
    <property type="match status" value="1"/>
</dbReference>
<dbReference type="OrthoDB" id="9131041at2"/>
<evidence type="ECO:0000313" key="6">
    <source>
        <dbReference type="Proteomes" id="UP000198584"/>
    </source>
</evidence>
<sequence>MKTFYDYYNNEVKLSFDDHPFSKHPKHVWVLCRYGSQWLLTKHKDRGIEFPGGKVEEGETAEDAAYREVKEETGADIKKMNYLGQYHVAGKGGTIIKNIYFAIIEGIYEQNHYFETEGPILLDSIPANVNKDKRFSFMMKDGVLPNSLEQIKKLQLL</sequence>
<gene>
    <name evidence="5" type="ORF">SAMN05421743_11427</name>
</gene>
<evidence type="ECO:0000313" key="5">
    <source>
        <dbReference type="EMBL" id="SEB04774.1"/>
    </source>
</evidence>